<dbReference type="GO" id="GO:0034271">
    <property type="term" value="C:phosphatidylinositol 3-kinase complex, class III, type I"/>
    <property type="evidence" value="ECO:0007669"/>
    <property type="project" value="TreeGrafter"/>
</dbReference>
<comment type="caution">
    <text evidence="3">The sequence shown here is derived from an EMBL/GenBank/DDBJ whole genome shotgun (WGS) entry which is preliminary data.</text>
</comment>
<dbReference type="InterPro" id="IPR045162">
    <property type="entry name" value="Vps15-like"/>
</dbReference>
<gene>
    <name evidence="3" type="ORF">DHA2_151652</name>
</gene>
<dbReference type="GO" id="GO:0005770">
    <property type="term" value="C:late endosome"/>
    <property type="evidence" value="ECO:0007669"/>
    <property type="project" value="TreeGrafter"/>
</dbReference>
<dbReference type="VEuPathDB" id="GiardiaDB:DHA2_151652"/>
<dbReference type="PROSITE" id="PS50011">
    <property type="entry name" value="PROTEIN_KINASE_DOM"/>
    <property type="match status" value="1"/>
</dbReference>
<dbReference type="VEuPathDB" id="GiardiaDB:GL50803_00113456"/>
<proteinExistence type="predicted"/>
<dbReference type="InterPro" id="IPR000719">
    <property type="entry name" value="Prot_kinase_dom"/>
</dbReference>
<dbReference type="Proteomes" id="UP000018320">
    <property type="component" value="Unassembled WGS sequence"/>
</dbReference>
<keyword evidence="1" id="KW-0853">WD repeat</keyword>
<dbReference type="VEuPathDB" id="GiardiaDB:GL50581_106"/>
<sequence>MGNRLSTLMSPGIFSKKYTIPWNVKVTSFEALNTSRFLKSYHAENPQTKQDFILKVFVKLEDIDLSIFKFMLSHYREKINRCCPHVLPYMGEYESKTHGFLIRPMLYQSLPEFILQNPWLTRGHKVLYSIQMILAVKEMHEAGLVHGDIKLSNFLVTHTHSLMLTDFAPFKPYQVSMSNPVALSYYFTDTIAPERIVQADEELDTLLLPTMEADVFSLGSALLELWTSIKPFDLPTLFEYRDAKTGNIINYVLSLLDHITHEELRGLVHAMINPIPSQRIDLSTLQIRSIFTPEELFASDIILCFLKFFNPLNLDDVVHVGATLFDGICDMYLSSSSSQKATLTKCYFCDIHHRFQFEQQQQQPDDQHASKKASTMARASSTINLGAQSSANITRFDLPQDKKHQTKKPIEMPYLCTTNMEIPFKIIEQLDGTVLRSLATCDCVHRILKEGRTSEVSWNCNVFGPFRRILASDTLQAAMYHIAYSIMRLIQLDAFSISDTYKKGILTVCSYALFMDDSYVSHLIRMAYRVFRLRPTAVTLGGVAYLLNLLTTAYQDIHYIPLLVMGEVFLPKNQHDRFLEGVEIARHQLLDVESLDEKAFESLANIFLYTAGSSSTTYPYLINHSYVIQLFPLLLASVARLSGGDPALKVIINAILLRNKTSLLYNILRSTSITPIILSSIRLLSDNIVLISSLLPGILPLYLDFLGRTDLRKITHFCLGDAIASIFGGCLDQLEPSCKHITSLKTTFQGARGAHSGKDIFFYVRIFLNNYHPLRDDKAAGTIFAAILKSISILPLDLQSTCIYLFCKSVYIPSVQLSDDLGRSLWSPNNQNIWLLLNAIKTVIEKKDSQDALLFSFFLNDNLNQYVNIRLAGALMKILTLTVRSFDLSTQDSSQYAGVLIKRHVKQNVNDRRHQVMHIILPKLSPVVPQIVENLHLFYPDLHKYSSFSDDVSTHHDPDYDIQHEVLRKIQENYALIERLTFLTIDDLTNPQRYLFMLQEIVHAASTIIENLTTFVQQIAISTSINTDNLQEKHEENLPLYLLVKDMPTAPDANPSFSGMHARTQDDILHSSKELSRANFSASQRMDFRSLTSLNDASIWTDASVSRVAEELMYAGHGSSGSRHLIVSNEYQVLLKDGERARHIVELFYGPVGDAKDRMKEILFGKDQEASIEDTSVQYSTYSLISEISTLPDESVLHSTLFSSLLSACKPFLITDASASIRNMLRPGILSGYFCKSLNMQSVVLARRWLPFLRESSLPPSVLPKLLNTLLNNLLIISPGTHSLPTSNSLIQHVCKQFKVEDMLSDRPTEIGREFITIPGLQHDLKNTSVIITYQNPLAYSRHELVKYIVAETQVALDFISMRANPRGDLIMNSKTIQGMQSNNPLYTHYSNLIRAASDLIINASITHHVNKTPYRALLPANSVSLNDIQGPLERIGTIQSKLAYDFVANDHVSMTSKNMTLPGCVQTRVSYNYASLKSFTYSAIGNMFIILDTKNYIHFYLNPVDEAIKFLAQRILLLSRTVKISMESSPEAHADHYSVLAGLPQGLPQLQTEPKHQKITAPVLTSSSALESLESIMEYLSTGVLTLPLATFHIPGVSVLHIFVDPCGIPILGGGKATEKKSVRHEFLALNIVTDSCVVKLLVDPDMLIQQYTEAILVTDSNCNANRAGGVTFSMNDAVFSLSISGSGKSVELVDFGMLHKTQLNGALTENTIQYLLPYLTADQICTFLKAYHNDSVTEKSSAPKVTHLYMHSTLSASLDHANGVELLLTRLRYKNQFPLNLKSAESQIYSVMPHRILTYYNCYLLSEIVAILSTTVVTCTALYDGTSGNHMYTLPKEFGEIQYACESVSGSIAVLTSMGWLILLEFRAGNLLDLWVLAEKQRYSVHRYPAILGFNGLLSPTHSFAHEAEESAEAITESITESIAKPSVRRYYAITSTLFIVAYGSHVLIYEFDSKLENPVLQFVGGLDVRMSGHTKNRTKQQEKPAFSAITSHENSCILGLSNGAVLMVSECEKEIISCKMLSSPNKYRITSNIDLASTDTVTNNHKKFGVFFSNQPSGLVAHQGPVVAIKSSGHSVFSADTSGLILFYH</sequence>
<reference evidence="4" key="1">
    <citation type="submission" date="2012-02" db="EMBL/GenBank/DDBJ databases">
        <title>Genome sequencing of Giardia lamblia Genotypes A2 and B isolates (DH and GS) and comparative analysis with the genomes of Genotypes A1 and E (WB and Pig).</title>
        <authorList>
            <person name="Adam R."/>
            <person name="Dahlstrom E."/>
            <person name="Martens C."/>
            <person name="Bruno D."/>
            <person name="Barbian K."/>
            <person name="Porcella S.F."/>
            <person name="Nash T."/>
        </authorList>
    </citation>
    <scope>NUCLEOTIDE SEQUENCE</scope>
    <source>
        <strain evidence="4">DH</strain>
    </source>
</reference>
<dbReference type="GO" id="GO:0004674">
    <property type="term" value="F:protein serine/threonine kinase activity"/>
    <property type="evidence" value="ECO:0007669"/>
    <property type="project" value="InterPro"/>
</dbReference>
<dbReference type="EMBL" id="AHGT01000003">
    <property type="protein sequence ID" value="ESU39461.1"/>
    <property type="molecule type" value="Genomic_DNA"/>
</dbReference>
<evidence type="ECO:0000313" key="3">
    <source>
        <dbReference type="EMBL" id="ESU39461.1"/>
    </source>
</evidence>
<dbReference type="PANTHER" id="PTHR17583">
    <property type="entry name" value="PHOSPHOINOSITIDE 3-KINASE REGULATORY SUBUNIT 4"/>
    <property type="match status" value="1"/>
</dbReference>
<feature type="domain" description="Protein kinase" evidence="2">
    <location>
        <begin position="26"/>
        <end position="291"/>
    </location>
</feature>
<evidence type="ECO:0000259" key="2">
    <source>
        <dbReference type="PROSITE" id="PS50011"/>
    </source>
</evidence>
<dbReference type="Pfam" id="PF00069">
    <property type="entry name" value="Pkinase"/>
    <property type="match status" value="1"/>
</dbReference>
<evidence type="ECO:0000256" key="1">
    <source>
        <dbReference type="ARBA" id="ARBA00022574"/>
    </source>
</evidence>
<dbReference type="GO" id="GO:0034272">
    <property type="term" value="C:phosphatidylinositol 3-kinase complex, class III, type II"/>
    <property type="evidence" value="ECO:0007669"/>
    <property type="project" value="TreeGrafter"/>
</dbReference>
<dbReference type="GO" id="GO:0071561">
    <property type="term" value="C:nucleus-vacuole junction"/>
    <property type="evidence" value="ECO:0007669"/>
    <property type="project" value="TreeGrafter"/>
</dbReference>
<accession>V6TL35</accession>
<dbReference type="SMART" id="SM00220">
    <property type="entry name" value="S_TKc"/>
    <property type="match status" value="1"/>
</dbReference>
<reference evidence="3 4" key="2">
    <citation type="journal article" date="2013" name="Genome Biol. Evol.">
        <title>Genome sequencing of Giardia lamblia genotypes A2 and B isolates (DH and GS) and comparative analysis with the genomes of genotypes A1 and E (WB and Pig).</title>
        <authorList>
            <person name="Adam R.D."/>
            <person name="Dahlstrom E.W."/>
            <person name="Martens C.A."/>
            <person name="Bruno D.P."/>
            <person name="Barbian K.D."/>
            <person name="Ricklefs S.M."/>
            <person name="Hernandez M.M."/>
            <person name="Narla N.P."/>
            <person name="Patel R.B."/>
            <person name="Porcella S.F."/>
            <person name="Nash T.E."/>
        </authorList>
    </citation>
    <scope>NUCLEOTIDE SEQUENCE [LARGE SCALE GENOMIC DNA]</scope>
    <source>
        <strain evidence="3 4">DH</strain>
    </source>
</reference>
<dbReference type="VEuPathDB" id="GiardiaDB:QR46_2877"/>
<dbReference type="Gene3D" id="1.10.510.10">
    <property type="entry name" value="Transferase(Phosphotransferase) domain 1"/>
    <property type="match status" value="1"/>
</dbReference>
<dbReference type="GO" id="GO:0006623">
    <property type="term" value="P:protein targeting to vacuole"/>
    <property type="evidence" value="ECO:0007669"/>
    <property type="project" value="TreeGrafter"/>
</dbReference>
<dbReference type="PANTHER" id="PTHR17583:SF0">
    <property type="entry name" value="PHOSPHOINOSITIDE 3-KINASE REGULATORY SUBUNIT 4"/>
    <property type="match status" value="1"/>
</dbReference>
<organism evidence="3 4">
    <name type="scientific">Giardia intestinalis</name>
    <name type="common">Giardia lamblia</name>
    <dbReference type="NCBI Taxonomy" id="5741"/>
    <lineage>
        <taxon>Eukaryota</taxon>
        <taxon>Metamonada</taxon>
        <taxon>Diplomonadida</taxon>
        <taxon>Hexamitidae</taxon>
        <taxon>Giardiinae</taxon>
        <taxon>Giardia</taxon>
    </lineage>
</organism>
<dbReference type="SUPFAM" id="SSF56112">
    <property type="entry name" value="Protein kinase-like (PK-like)"/>
    <property type="match status" value="1"/>
</dbReference>
<dbReference type="PROSITE" id="PS00108">
    <property type="entry name" value="PROTEIN_KINASE_ST"/>
    <property type="match status" value="1"/>
</dbReference>
<dbReference type="InterPro" id="IPR008271">
    <property type="entry name" value="Ser/Thr_kinase_AS"/>
</dbReference>
<protein>
    <submittedName>
        <fullName evidence="3">Variant-specific surface protein</fullName>
    </submittedName>
</protein>
<dbReference type="InterPro" id="IPR011009">
    <property type="entry name" value="Kinase-like_dom_sf"/>
</dbReference>
<name>V6TL35_GIAIN</name>
<dbReference type="GO" id="GO:0016236">
    <property type="term" value="P:macroautophagy"/>
    <property type="evidence" value="ECO:0007669"/>
    <property type="project" value="InterPro"/>
</dbReference>
<evidence type="ECO:0000313" key="4">
    <source>
        <dbReference type="Proteomes" id="UP000018320"/>
    </source>
</evidence>
<dbReference type="GO" id="GO:0045324">
    <property type="term" value="P:late endosome to vacuole transport"/>
    <property type="evidence" value="ECO:0007669"/>
    <property type="project" value="InterPro"/>
</dbReference>
<dbReference type="GO" id="GO:0005524">
    <property type="term" value="F:ATP binding"/>
    <property type="evidence" value="ECO:0007669"/>
    <property type="project" value="InterPro"/>
</dbReference>